<evidence type="ECO:0000313" key="2">
    <source>
        <dbReference type="EMBL" id="JAD20451.1"/>
    </source>
</evidence>
<dbReference type="EMBL" id="GBRH01277444">
    <property type="protein sequence ID" value="JAD20451.1"/>
    <property type="molecule type" value="Transcribed_RNA"/>
</dbReference>
<protein>
    <submittedName>
        <fullName evidence="2">Uncharacterized protein</fullName>
    </submittedName>
</protein>
<keyword evidence="1" id="KW-1133">Transmembrane helix</keyword>
<reference evidence="2" key="1">
    <citation type="submission" date="2014-09" db="EMBL/GenBank/DDBJ databases">
        <authorList>
            <person name="Magalhaes I.L.F."/>
            <person name="Oliveira U."/>
            <person name="Santos F.R."/>
            <person name="Vidigal T.H.D.A."/>
            <person name="Brescovit A.D."/>
            <person name="Santos A.J."/>
        </authorList>
    </citation>
    <scope>NUCLEOTIDE SEQUENCE</scope>
    <source>
        <tissue evidence="2">Shoot tissue taken approximately 20 cm above the soil surface</tissue>
    </source>
</reference>
<keyword evidence="1" id="KW-0812">Transmembrane</keyword>
<name>A0A0A8Y2P1_ARUDO</name>
<feature type="transmembrane region" description="Helical" evidence="1">
    <location>
        <begin position="20"/>
        <end position="38"/>
    </location>
</feature>
<evidence type="ECO:0000256" key="1">
    <source>
        <dbReference type="SAM" id="Phobius"/>
    </source>
</evidence>
<dbReference type="AlphaFoldDB" id="A0A0A8Y2P1"/>
<sequence>MIFPDLRHIPGHILLQFISIQYWCLVYLRCFCSFLLYLG</sequence>
<reference evidence="2" key="2">
    <citation type="journal article" date="2015" name="Data Brief">
        <title>Shoot transcriptome of the giant reed, Arundo donax.</title>
        <authorList>
            <person name="Barrero R.A."/>
            <person name="Guerrero F.D."/>
            <person name="Moolhuijzen P."/>
            <person name="Goolsby J.A."/>
            <person name="Tidwell J."/>
            <person name="Bellgard S.E."/>
            <person name="Bellgard M.I."/>
        </authorList>
    </citation>
    <scope>NUCLEOTIDE SEQUENCE</scope>
    <source>
        <tissue evidence="2">Shoot tissue taken approximately 20 cm above the soil surface</tissue>
    </source>
</reference>
<keyword evidence="1" id="KW-0472">Membrane</keyword>
<accession>A0A0A8Y2P1</accession>
<proteinExistence type="predicted"/>
<organism evidence="2">
    <name type="scientific">Arundo donax</name>
    <name type="common">Giant reed</name>
    <name type="synonym">Donax arundinaceus</name>
    <dbReference type="NCBI Taxonomy" id="35708"/>
    <lineage>
        <taxon>Eukaryota</taxon>
        <taxon>Viridiplantae</taxon>
        <taxon>Streptophyta</taxon>
        <taxon>Embryophyta</taxon>
        <taxon>Tracheophyta</taxon>
        <taxon>Spermatophyta</taxon>
        <taxon>Magnoliopsida</taxon>
        <taxon>Liliopsida</taxon>
        <taxon>Poales</taxon>
        <taxon>Poaceae</taxon>
        <taxon>PACMAD clade</taxon>
        <taxon>Arundinoideae</taxon>
        <taxon>Arundineae</taxon>
        <taxon>Arundo</taxon>
    </lineage>
</organism>